<dbReference type="SUPFAM" id="SSF52540">
    <property type="entry name" value="P-loop containing nucleoside triphosphate hydrolases"/>
    <property type="match status" value="1"/>
</dbReference>
<keyword evidence="7" id="KW-0547">Nucleotide-binding</keyword>
<dbReference type="RefSeq" id="WP_074661876.1">
    <property type="nucleotide sequence ID" value="NZ_FNAU01000005.1"/>
</dbReference>
<keyword evidence="7" id="KW-0067">ATP-binding</keyword>
<name>A0A1G7BLF9_9ACTO</name>
<keyword evidence="4 5" id="KW-0472">Membrane</keyword>
<dbReference type="InterPro" id="IPR036640">
    <property type="entry name" value="ABC1_TM_sf"/>
</dbReference>
<dbReference type="Proteomes" id="UP001273799">
    <property type="component" value="Unassembled WGS sequence"/>
</dbReference>
<comment type="subcellular location">
    <subcellularLocation>
        <location evidence="1">Cell membrane</location>
        <topology evidence="1">Multi-pass membrane protein</topology>
    </subcellularLocation>
</comment>
<keyword evidence="9" id="KW-1185">Reference proteome</keyword>
<dbReference type="PANTHER" id="PTHR24221">
    <property type="entry name" value="ATP-BINDING CASSETTE SUB-FAMILY B"/>
    <property type="match status" value="1"/>
</dbReference>
<reference evidence="7" key="3">
    <citation type="submission" date="2023-10" db="EMBL/GenBank/DDBJ databases">
        <title>Whole Genome based description of the genera Actinobaculum and Actinotignum reveals a complex phylogenetic relationship within the species included in the genus Actinotignum.</title>
        <authorList>
            <person name="Jensen C.S."/>
            <person name="Dargis R."/>
            <person name="Kemp M."/>
            <person name="Christensen J.J."/>
        </authorList>
    </citation>
    <scope>NUCLEOTIDE SEQUENCE</scope>
    <source>
        <strain evidence="7">Actinobaculum_suis_CCUG19206T</strain>
    </source>
</reference>
<dbReference type="GO" id="GO:0005886">
    <property type="term" value="C:plasma membrane"/>
    <property type="evidence" value="ECO:0007669"/>
    <property type="project" value="UniProtKB-SubCell"/>
</dbReference>
<evidence type="ECO:0000256" key="2">
    <source>
        <dbReference type="ARBA" id="ARBA00022692"/>
    </source>
</evidence>
<evidence type="ECO:0000313" key="9">
    <source>
        <dbReference type="Proteomes" id="UP000182744"/>
    </source>
</evidence>
<evidence type="ECO:0000256" key="5">
    <source>
        <dbReference type="SAM" id="Phobius"/>
    </source>
</evidence>
<dbReference type="EMBL" id="JAWNFU010000004">
    <property type="protein sequence ID" value="MDY5153761.1"/>
    <property type="molecule type" value="Genomic_DNA"/>
</dbReference>
<dbReference type="EMBL" id="FNAU01000005">
    <property type="protein sequence ID" value="SDE27783.1"/>
    <property type="molecule type" value="Genomic_DNA"/>
</dbReference>
<reference evidence="9" key="1">
    <citation type="submission" date="2016-10" db="EMBL/GenBank/DDBJ databases">
        <authorList>
            <person name="Varghese N."/>
        </authorList>
    </citation>
    <scope>NUCLEOTIDE SEQUENCE [LARGE SCALE GENOMIC DNA]</scope>
    <source>
        <strain evidence="9">DSM 20639</strain>
    </source>
</reference>
<evidence type="ECO:0000313" key="7">
    <source>
        <dbReference type="EMBL" id="MDY5153761.1"/>
    </source>
</evidence>
<feature type="transmembrane region" description="Helical" evidence="5">
    <location>
        <begin position="255"/>
        <end position="275"/>
    </location>
</feature>
<protein>
    <submittedName>
        <fullName evidence="7">ABC transporter ATP-binding protein/permease</fullName>
    </submittedName>
    <submittedName>
        <fullName evidence="8">ABC-type multidrug transport system, ATPase and permease component</fullName>
    </submittedName>
</protein>
<keyword evidence="3 5" id="KW-1133">Transmembrane helix</keyword>
<reference evidence="8" key="2">
    <citation type="submission" date="2016-10" db="EMBL/GenBank/DDBJ databases">
        <authorList>
            <person name="de Groot N.N."/>
        </authorList>
    </citation>
    <scope>NUCLEOTIDE SEQUENCE [LARGE SCALE GENOMIC DNA]</scope>
    <source>
        <strain evidence="8">DSM 20639</strain>
    </source>
</reference>
<keyword evidence="2 5" id="KW-0812">Transmembrane</keyword>
<feature type="transmembrane region" description="Helical" evidence="5">
    <location>
        <begin position="139"/>
        <end position="165"/>
    </location>
</feature>
<sequence>MKDTFPHVFHGRRRWLLAILIGLGLIQAVLSVAIAFYTPQLGTAFAKSGLTGGAGSASGPHSNGTGMSFPALAGLLVLAALLLGVARMGERVVAEELGNDYVRSVRKLLITAALAPQRPTSLGTTIARSTNDLSAVKNWVSLGIAPLVVGVPLLAGIVVGMFLLIPALGTVILGVLVVFGVGLLLLSRPLLGRARRLRKVRGRMASQISDIVQAGPAIRVSGGINREVTRIDQLSARVQRAARSRAVVSGAMRGGASAVTALLSVLIGVVGSLAAATPEEVTTAIFIAGLMASPIQDLGRVGEYRQNFRAAARVLYPIFEDARLFRTQQRQARKIAARSQHRGDIPGLAAGALHLVSGGALQEEFPELVARPGARIIITGSPTRVNQVLRLLVGEETEDYARMNIAGRELALLPATVRRELVGVALRDVPLERASVARIVRYRLPQANVPVHELLEQVGLAKIVAELPDEENTVLKRGGKPLSVSAQALLQLARAIAGNPPLLVLDRIDEPLNEDGLSHLRHTLENYPGILVANTQAPEKFLDSYTRWNVDENNG</sequence>
<feature type="transmembrane region" description="Helical" evidence="5">
    <location>
        <begin position="171"/>
        <end position="191"/>
    </location>
</feature>
<gene>
    <name evidence="7" type="ORF">R6G71_06875</name>
    <name evidence="8" type="ORF">SAMN05421878_10550</name>
</gene>
<dbReference type="InterPro" id="IPR027417">
    <property type="entry name" value="P-loop_NTPase"/>
</dbReference>
<dbReference type="Gene3D" id="1.20.1560.10">
    <property type="entry name" value="ABC transporter type 1, transmembrane domain"/>
    <property type="match status" value="1"/>
</dbReference>
<organism evidence="8 9">
    <name type="scientific">Actinobaculum suis</name>
    <dbReference type="NCBI Taxonomy" id="1657"/>
    <lineage>
        <taxon>Bacteria</taxon>
        <taxon>Bacillati</taxon>
        <taxon>Actinomycetota</taxon>
        <taxon>Actinomycetes</taxon>
        <taxon>Actinomycetales</taxon>
        <taxon>Actinomycetaceae</taxon>
        <taxon>Actinobaculum</taxon>
    </lineage>
</organism>
<proteinExistence type="predicted"/>
<evidence type="ECO:0000256" key="4">
    <source>
        <dbReference type="ARBA" id="ARBA00023136"/>
    </source>
</evidence>
<dbReference type="InterPro" id="IPR039421">
    <property type="entry name" value="Type_1_exporter"/>
</dbReference>
<dbReference type="GO" id="GO:0005524">
    <property type="term" value="F:ATP binding"/>
    <property type="evidence" value="ECO:0007669"/>
    <property type="project" value="UniProtKB-KW"/>
</dbReference>
<dbReference type="Proteomes" id="UP000182744">
    <property type="component" value="Unassembled WGS sequence"/>
</dbReference>
<evidence type="ECO:0000313" key="8">
    <source>
        <dbReference type="EMBL" id="SDE27783.1"/>
    </source>
</evidence>
<dbReference type="GO" id="GO:0034040">
    <property type="term" value="F:ATPase-coupled lipid transmembrane transporter activity"/>
    <property type="evidence" value="ECO:0007669"/>
    <property type="project" value="TreeGrafter"/>
</dbReference>
<dbReference type="AlphaFoldDB" id="A0A1G7BLF9"/>
<dbReference type="GO" id="GO:0140359">
    <property type="term" value="F:ABC-type transporter activity"/>
    <property type="evidence" value="ECO:0007669"/>
    <property type="project" value="InterPro"/>
</dbReference>
<accession>A0A1G7BLF9</accession>
<dbReference type="PROSITE" id="PS50929">
    <property type="entry name" value="ABC_TM1F"/>
    <property type="match status" value="1"/>
</dbReference>
<evidence type="ECO:0000259" key="6">
    <source>
        <dbReference type="PROSITE" id="PS50929"/>
    </source>
</evidence>
<dbReference type="PANTHER" id="PTHR24221:SF654">
    <property type="entry name" value="ATP-BINDING CASSETTE SUB-FAMILY B MEMBER 6"/>
    <property type="match status" value="1"/>
</dbReference>
<evidence type="ECO:0000256" key="1">
    <source>
        <dbReference type="ARBA" id="ARBA00004651"/>
    </source>
</evidence>
<evidence type="ECO:0000256" key="3">
    <source>
        <dbReference type="ARBA" id="ARBA00022989"/>
    </source>
</evidence>
<feature type="domain" description="ABC transmembrane type-1" evidence="6">
    <location>
        <begin position="18"/>
        <end position="307"/>
    </location>
</feature>
<dbReference type="Gene3D" id="3.40.50.300">
    <property type="entry name" value="P-loop containing nucleotide triphosphate hydrolases"/>
    <property type="match status" value="1"/>
</dbReference>
<dbReference type="Pfam" id="PF00664">
    <property type="entry name" value="ABC_membrane"/>
    <property type="match status" value="1"/>
</dbReference>
<feature type="transmembrane region" description="Helical" evidence="5">
    <location>
        <begin position="67"/>
        <end position="86"/>
    </location>
</feature>
<dbReference type="InterPro" id="IPR011527">
    <property type="entry name" value="ABC1_TM_dom"/>
</dbReference>
<dbReference type="SUPFAM" id="SSF90123">
    <property type="entry name" value="ABC transporter transmembrane region"/>
    <property type="match status" value="1"/>
</dbReference>
<feature type="transmembrane region" description="Helical" evidence="5">
    <location>
        <begin position="15"/>
        <end position="37"/>
    </location>
</feature>